<dbReference type="Proteomes" id="UP000535276">
    <property type="component" value="Unassembled WGS sequence"/>
</dbReference>
<evidence type="ECO:0000313" key="2">
    <source>
        <dbReference type="EMBL" id="NYJ13331.1"/>
    </source>
</evidence>
<reference evidence="2 4" key="1">
    <citation type="submission" date="2020-07" db="EMBL/GenBank/DDBJ databases">
        <title>Genomic Encyclopedia of Type Strains, Phase IV (KMG-V): Genome sequencing to study the core and pangenomes of soil and plant-associated prokaryotes.</title>
        <authorList>
            <person name="Whitman W."/>
        </authorList>
    </citation>
    <scope>NUCLEOTIDE SEQUENCE [LARGE SCALE GENOMIC DNA]</scope>
    <source>
        <strain evidence="1 3">SEMIA 4011</strain>
        <strain evidence="2 4">SEMIA 4052</strain>
    </source>
</reference>
<protein>
    <submittedName>
        <fullName evidence="2">Uncharacterized protein</fullName>
    </submittedName>
</protein>
<dbReference type="EMBL" id="JACIIJ010000001">
    <property type="protein sequence ID" value="MBB6219883.1"/>
    <property type="molecule type" value="Genomic_DNA"/>
</dbReference>
<evidence type="ECO:0000313" key="4">
    <source>
        <dbReference type="Proteomes" id="UP000535276"/>
    </source>
</evidence>
<comment type="caution">
    <text evidence="2">The sequence shown here is derived from an EMBL/GenBank/DDBJ whole genome shotgun (WGS) entry which is preliminary data.</text>
</comment>
<evidence type="ECO:0000313" key="1">
    <source>
        <dbReference type="EMBL" id="MBB6219883.1"/>
    </source>
</evidence>
<name>A0A7Z0E1H0_RHILE</name>
<evidence type="ECO:0000313" key="3">
    <source>
        <dbReference type="Proteomes" id="UP000517187"/>
    </source>
</evidence>
<proteinExistence type="predicted"/>
<sequence length="60" mass="6500">MNETINARRHRITTNNIAWAPKNSGVHSQFSTICAAQIKPLGPLNPLATHVRHAATAIST</sequence>
<dbReference type="EMBL" id="JACBZV010000007">
    <property type="protein sequence ID" value="NYJ13331.1"/>
    <property type="molecule type" value="Genomic_DNA"/>
</dbReference>
<organism evidence="2 4">
    <name type="scientific">Rhizobium leguminosarum</name>
    <dbReference type="NCBI Taxonomy" id="384"/>
    <lineage>
        <taxon>Bacteria</taxon>
        <taxon>Pseudomonadati</taxon>
        <taxon>Pseudomonadota</taxon>
        <taxon>Alphaproteobacteria</taxon>
        <taxon>Hyphomicrobiales</taxon>
        <taxon>Rhizobiaceae</taxon>
        <taxon>Rhizobium/Agrobacterium group</taxon>
        <taxon>Rhizobium</taxon>
    </lineage>
</organism>
<gene>
    <name evidence="1" type="ORF">GGE66_000827</name>
    <name evidence="2" type="ORF">GGI64_004412</name>
</gene>
<dbReference type="Proteomes" id="UP000517187">
    <property type="component" value="Unassembled WGS sequence"/>
</dbReference>
<accession>A0A7Z0E1H0</accession>
<dbReference type="AlphaFoldDB" id="A0A7Z0E1H0"/>